<reference evidence="1 2" key="1">
    <citation type="submission" date="2020-08" db="EMBL/GenBank/DDBJ databases">
        <title>Genomic Encyclopedia of Type Strains, Phase IV (KMG-V): Genome sequencing to study the core and pangenomes of soil and plant-associated prokaryotes.</title>
        <authorList>
            <person name="Whitman W."/>
        </authorList>
    </citation>
    <scope>NUCLEOTIDE SEQUENCE [LARGE SCALE GENOMIC DNA]</scope>
    <source>
        <strain evidence="1 2">X5P2</strain>
    </source>
</reference>
<dbReference type="EMBL" id="JACHEB010000018">
    <property type="protein sequence ID" value="MBB5331795.1"/>
    <property type="molecule type" value="Genomic_DNA"/>
</dbReference>
<accession>A0A9X0U751</accession>
<comment type="caution">
    <text evidence="1">The sequence shown here is derived from an EMBL/GenBank/DDBJ whole genome shotgun (WGS) entry which is preliminary data.</text>
</comment>
<protein>
    <submittedName>
        <fullName evidence="1">Uncharacterized protein</fullName>
    </submittedName>
</protein>
<keyword evidence="2" id="KW-1185">Reference proteome</keyword>
<dbReference type="Proteomes" id="UP000535182">
    <property type="component" value="Unassembled WGS sequence"/>
</dbReference>
<evidence type="ECO:0000313" key="1">
    <source>
        <dbReference type="EMBL" id="MBB5331795.1"/>
    </source>
</evidence>
<evidence type="ECO:0000313" key="2">
    <source>
        <dbReference type="Proteomes" id="UP000535182"/>
    </source>
</evidence>
<name>A0A9X0U751_9BACT</name>
<gene>
    <name evidence="1" type="ORF">HDF14_005444</name>
</gene>
<organism evidence="1 2">
    <name type="scientific">Tunturiibacter gelidiferens</name>
    <dbReference type="NCBI Taxonomy" id="3069689"/>
    <lineage>
        <taxon>Bacteria</taxon>
        <taxon>Pseudomonadati</taxon>
        <taxon>Acidobacteriota</taxon>
        <taxon>Terriglobia</taxon>
        <taxon>Terriglobales</taxon>
        <taxon>Acidobacteriaceae</taxon>
        <taxon>Tunturiibacter</taxon>
    </lineage>
</organism>
<dbReference type="AlphaFoldDB" id="A0A9X0U751"/>
<dbReference type="RefSeq" id="WP_183981575.1">
    <property type="nucleotide sequence ID" value="NZ_JACHEB010000018.1"/>
</dbReference>
<sequence length="127" mass="14846">MNKTKFDIQWTLAKRLTVEIEFVNQIMADAATEHEEGIKFYKILECYVHSLLRKQHGLATDAEEVEEMKQTIHSLDELFLSVREEPEMEGWFYGIQGNNLGFALCNLLIHVRNEMLLSIPYQRGKTQ</sequence>
<proteinExistence type="predicted"/>